<accession>A0A2Z4GFP6</accession>
<dbReference type="Proteomes" id="UP000249873">
    <property type="component" value="Chromosome"/>
</dbReference>
<proteinExistence type="predicted"/>
<keyword evidence="4" id="KW-1185">Reference proteome</keyword>
<reference evidence="3 4" key="1">
    <citation type="submission" date="2018-05" db="EMBL/GenBank/DDBJ databases">
        <title>Complete genome sequence of Arcticibacterium luteifluviistationis SM1504T, a cytophagaceae bacterium isolated from Arctic surface seawater.</title>
        <authorList>
            <person name="Li Y."/>
            <person name="Qin Q.-L."/>
        </authorList>
    </citation>
    <scope>NUCLEOTIDE SEQUENCE [LARGE SCALE GENOMIC DNA]</scope>
    <source>
        <strain evidence="3 4">SM1504</strain>
    </source>
</reference>
<feature type="chain" id="PRO_5016443460" description="Tail specific protease domain-containing protein" evidence="1">
    <location>
        <begin position="21"/>
        <end position="489"/>
    </location>
</feature>
<dbReference type="SMART" id="SM00245">
    <property type="entry name" value="TSPc"/>
    <property type="match status" value="1"/>
</dbReference>
<dbReference type="KEGG" id="als:DJ013_17600"/>
<evidence type="ECO:0000313" key="4">
    <source>
        <dbReference type="Proteomes" id="UP000249873"/>
    </source>
</evidence>
<evidence type="ECO:0000256" key="1">
    <source>
        <dbReference type="SAM" id="SignalP"/>
    </source>
</evidence>
<dbReference type="OrthoDB" id="2327485at2"/>
<dbReference type="PANTHER" id="PTHR32060">
    <property type="entry name" value="TAIL-SPECIFIC PROTEASE"/>
    <property type="match status" value="1"/>
</dbReference>
<sequence>MKKISILSAATVLLSLSTFAQDAPEKKQSLCSRNFDAVYQKVEDNYAGWSEKVTSRNQKKFDKITEETKQKVSDINEPEACYHAINEWLAFFEDGHLFLNIQPFVEPEKPGALAKRAGKLGSVSFKGEPAFKKYLDKNKNLPEIVGIWETDDKTYRVGIVADSKKNRYKAFLLTERDELWTRGKVKFELKEESENKFETTYYYADFTDEKKLSRLVKNYLVIDDIFKLQKIYPAPLEEVNNVDILTRIPQWRVEKINANTALITLPPFTIVDAADYILDMVNNNKSIIANTENLIVDLRNNPGGDENAFSALYPFIADKPIIRKGGMFRSSEENLILLTHELESIQAFPKYKRILAPKLQEVIAAMKNNLGGDVQGPDKVFQYLRATPYPKNVAILVNENTASTAESVTLEAKQSDKTVIIGTKTKGLADYIEVRDWGLPAFGWRLAFGLAKSARETRIDNKGITPDVKVPKKETDWVQYASEYLSKKR</sequence>
<dbReference type="GO" id="GO:0004175">
    <property type="term" value="F:endopeptidase activity"/>
    <property type="evidence" value="ECO:0007669"/>
    <property type="project" value="TreeGrafter"/>
</dbReference>
<evidence type="ECO:0000313" key="3">
    <source>
        <dbReference type="EMBL" id="AWV99887.1"/>
    </source>
</evidence>
<dbReference type="GO" id="GO:0030288">
    <property type="term" value="C:outer membrane-bounded periplasmic space"/>
    <property type="evidence" value="ECO:0007669"/>
    <property type="project" value="TreeGrafter"/>
</dbReference>
<dbReference type="GO" id="GO:0008236">
    <property type="term" value="F:serine-type peptidase activity"/>
    <property type="evidence" value="ECO:0007669"/>
    <property type="project" value="InterPro"/>
</dbReference>
<feature type="signal peptide" evidence="1">
    <location>
        <begin position="1"/>
        <end position="20"/>
    </location>
</feature>
<dbReference type="PANTHER" id="PTHR32060:SF30">
    <property type="entry name" value="CARBOXY-TERMINAL PROCESSING PROTEASE CTPA"/>
    <property type="match status" value="1"/>
</dbReference>
<keyword evidence="1" id="KW-0732">Signal</keyword>
<dbReference type="EMBL" id="CP029480">
    <property type="protein sequence ID" value="AWV99887.1"/>
    <property type="molecule type" value="Genomic_DNA"/>
</dbReference>
<gene>
    <name evidence="3" type="ORF">DJ013_17600</name>
</gene>
<dbReference type="GO" id="GO:0006508">
    <property type="term" value="P:proteolysis"/>
    <property type="evidence" value="ECO:0007669"/>
    <property type="project" value="InterPro"/>
</dbReference>
<organism evidence="3 4">
    <name type="scientific">Arcticibacterium luteifluviistationis</name>
    <dbReference type="NCBI Taxonomy" id="1784714"/>
    <lineage>
        <taxon>Bacteria</taxon>
        <taxon>Pseudomonadati</taxon>
        <taxon>Bacteroidota</taxon>
        <taxon>Cytophagia</taxon>
        <taxon>Cytophagales</taxon>
        <taxon>Leadbetterellaceae</taxon>
        <taxon>Arcticibacterium</taxon>
    </lineage>
</organism>
<dbReference type="InterPro" id="IPR029045">
    <property type="entry name" value="ClpP/crotonase-like_dom_sf"/>
</dbReference>
<dbReference type="Pfam" id="PF03572">
    <property type="entry name" value="Peptidase_S41"/>
    <property type="match status" value="1"/>
</dbReference>
<name>A0A2Z4GFP6_9BACT</name>
<evidence type="ECO:0000259" key="2">
    <source>
        <dbReference type="SMART" id="SM00245"/>
    </source>
</evidence>
<dbReference type="GO" id="GO:0007165">
    <property type="term" value="P:signal transduction"/>
    <property type="evidence" value="ECO:0007669"/>
    <property type="project" value="TreeGrafter"/>
</dbReference>
<dbReference type="Gene3D" id="3.30.750.44">
    <property type="match status" value="1"/>
</dbReference>
<dbReference type="Gene3D" id="3.90.226.10">
    <property type="entry name" value="2-enoyl-CoA Hydratase, Chain A, domain 1"/>
    <property type="match status" value="1"/>
</dbReference>
<feature type="domain" description="Tail specific protease" evidence="2">
    <location>
        <begin position="221"/>
        <end position="471"/>
    </location>
</feature>
<dbReference type="RefSeq" id="WP_111373255.1">
    <property type="nucleotide sequence ID" value="NZ_CP029480.1"/>
</dbReference>
<dbReference type="InterPro" id="IPR005151">
    <property type="entry name" value="Tail-specific_protease"/>
</dbReference>
<protein>
    <recommendedName>
        <fullName evidence="2">Tail specific protease domain-containing protein</fullName>
    </recommendedName>
</protein>
<dbReference type="AlphaFoldDB" id="A0A2Z4GFP6"/>
<dbReference type="SUPFAM" id="SSF52096">
    <property type="entry name" value="ClpP/crotonase"/>
    <property type="match status" value="1"/>
</dbReference>